<keyword evidence="5" id="KW-0663">Pyridoxal phosphate</keyword>
<dbReference type="InterPro" id="IPR015424">
    <property type="entry name" value="PyrdxlP-dep_Trfase"/>
</dbReference>
<evidence type="ECO:0000256" key="1">
    <source>
        <dbReference type="ARBA" id="ARBA00001933"/>
    </source>
</evidence>
<dbReference type="GO" id="GO:0030170">
    <property type="term" value="F:pyridoxal phosphate binding"/>
    <property type="evidence" value="ECO:0007669"/>
    <property type="project" value="InterPro"/>
</dbReference>
<dbReference type="InterPro" id="IPR015422">
    <property type="entry name" value="PyrdxlP-dep_Trfase_small"/>
</dbReference>
<dbReference type="GO" id="GO:0006520">
    <property type="term" value="P:amino acid metabolic process"/>
    <property type="evidence" value="ECO:0007669"/>
    <property type="project" value="InterPro"/>
</dbReference>
<dbReference type="Proteomes" id="UP000288012">
    <property type="component" value="Unassembled WGS sequence"/>
</dbReference>
<name>A0A433JIY0_9GAMM</name>
<dbReference type="InterPro" id="IPR004838">
    <property type="entry name" value="NHTrfase_class1_PyrdxlP-BS"/>
</dbReference>
<dbReference type="CDD" id="cd00609">
    <property type="entry name" value="AAT_like"/>
    <property type="match status" value="1"/>
</dbReference>
<dbReference type="Pfam" id="PF00155">
    <property type="entry name" value="Aminotran_1_2"/>
    <property type="match status" value="1"/>
</dbReference>
<dbReference type="RefSeq" id="WP_126954831.1">
    <property type="nucleotide sequence ID" value="NZ_RZGR01000019.1"/>
</dbReference>
<dbReference type="Gene3D" id="3.90.1150.10">
    <property type="entry name" value="Aspartate Aminotransferase, domain 1"/>
    <property type="match status" value="1"/>
</dbReference>
<dbReference type="Gene3D" id="3.40.640.10">
    <property type="entry name" value="Type I PLP-dependent aspartate aminotransferase-like (Major domain)"/>
    <property type="match status" value="1"/>
</dbReference>
<dbReference type="OrthoDB" id="9813612at2"/>
<sequence length="544" mass="61626">MLTPNGQSAHKIEKVMLLAMWANTLNEEVISQESAKTKKLIFAGLGKPTYPISTHTISSHLSYWQRLDELAKQWFDSVDGMEENPAIDYGDPRGDTPPRQLMAEAMSKWYAADIAKENILFTVGGIAGLGMLFDTLNARYTDIPGYRVVTPFPHYSAYANNPVHRLHPVEVMNEPGFKIKAHALEASIREAYRLAELDNGIPKAVLICNPSNPLGNIVDEAEMLKIAEVLRKYPDLHIIFDEAYAEMCYKPMPSFLKLAPDLKERTIILRSATKAFSAAGERMAVMMVFDPVLMNELLNRSVSYFVHAPRSAQIAYAQTMANFEAEEHKKMSAFYKKKVDYVIERLHDMGANVADPEYQVEATFYALGDFSDLFGLELPEETFRALQKKGKVQTGEDIAYYLLFKDSIMIAPLSYFGLPKDNGIIRITCSDSPQELKEMMDRLEQRLLNARKIRKLALLKYIEQQLLSLEKVDASMHQTYVQQLAALEAEDDTCLNLKVKNQVLSEIQRTIAAILMSKEELLFDKKLVKTLQPGFIAHHEKLDI</sequence>
<reference evidence="8 9" key="1">
    <citation type="submission" date="2018-12" db="EMBL/GenBank/DDBJ databases">
        <title>Legionella sp,whole genome shotgun sequence.</title>
        <authorList>
            <person name="Wu H."/>
        </authorList>
    </citation>
    <scope>NUCLEOTIDE SEQUENCE [LARGE SCALE GENOMIC DNA]</scope>
    <source>
        <strain evidence="9">km714</strain>
    </source>
</reference>
<keyword evidence="3 6" id="KW-0032">Aminotransferase</keyword>
<evidence type="ECO:0000256" key="5">
    <source>
        <dbReference type="ARBA" id="ARBA00022898"/>
    </source>
</evidence>
<evidence type="ECO:0000256" key="2">
    <source>
        <dbReference type="ARBA" id="ARBA00007441"/>
    </source>
</evidence>
<feature type="domain" description="Aminotransferase class I/classII large" evidence="7">
    <location>
        <begin position="88"/>
        <end position="443"/>
    </location>
</feature>
<proteinExistence type="inferred from homology"/>
<dbReference type="InterPro" id="IPR015421">
    <property type="entry name" value="PyrdxlP-dep_Trfase_major"/>
</dbReference>
<dbReference type="AlphaFoldDB" id="A0A433JIY0"/>
<dbReference type="EC" id="2.6.1.-" evidence="6"/>
<comment type="cofactor">
    <cofactor evidence="1 6">
        <name>pyridoxal 5'-phosphate</name>
        <dbReference type="ChEBI" id="CHEBI:597326"/>
    </cofactor>
</comment>
<comment type="similarity">
    <text evidence="2 6">Belongs to the class-I pyridoxal-phosphate-dependent aminotransferase family.</text>
</comment>
<dbReference type="GO" id="GO:0008483">
    <property type="term" value="F:transaminase activity"/>
    <property type="evidence" value="ECO:0007669"/>
    <property type="project" value="UniProtKB-KW"/>
</dbReference>
<dbReference type="InterPro" id="IPR004839">
    <property type="entry name" value="Aminotransferase_I/II_large"/>
</dbReference>
<evidence type="ECO:0000256" key="6">
    <source>
        <dbReference type="RuleBase" id="RU000481"/>
    </source>
</evidence>
<organism evidence="8 9">
    <name type="scientific">Legionella septentrionalis</name>
    <dbReference type="NCBI Taxonomy" id="2498109"/>
    <lineage>
        <taxon>Bacteria</taxon>
        <taxon>Pseudomonadati</taxon>
        <taxon>Pseudomonadota</taxon>
        <taxon>Gammaproteobacteria</taxon>
        <taxon>Legionellales</taxon>
        <taxon>Legionellaceae</taxon>
        <taxon>Legionella</taxon>
    </lineage>
</organism>
<evidence type="ECO:0000256" key="3">
    <source>
        <dbReference type="ARBA" id="ARBA00022576"/>
    </source>
</evidence>
<dbReference type="SUPFAM" id="SSF53383">
    <property type="entry name" value="PLP-dependent transferases"/>
    <property type="match status" value="1"/>
</dbReference>
<dbReference type="PANTHER" id="PTHR46383">
    <property type="entry name" value="ASPARTATE AMINOTRANSFERASE"/>
    <property type="match status" value="1"/>
</dbReference>
<comment type="caution">
    <text evidence="8">The sequence shown here is derived from an EMBL/GenBank/DDBJ whole genome shotgun (WGS) entry which is preliminary data.</text>
</comment>
<protein>
    <recommendedName>
        <fullName evidence="6">Aminotransferase</fullName>
        <ecNumber evidence="6">2.6.1.-</ecNumber>
    </recommendedName>
</protein>
<dbReference type="PANTHER" id="PTHR46383:SF1">
    <property type="entry name" value="ASPARTATE AMINOTRANSFERASE"/>
    <property type="match status" value="1"/>
</dbReference>
<evidence type="ECO:0000256" key="4">
    <source>
        <dbReference type="ARBA" id="ARBA00022679"/>
    </source>
</evidence>
<accession>A0A433JIY0</accession>
<evidence type="ECO:0000313" key="8">
    <source>
        <dbReference type="EMBL" id="RUQ85192.1"/>
    </source>
</evidence>
<gene>
    <name evidence="8" type="ORF">EKM59_07180</name>
</gene>
<evidence type="ECO:0000259" key="7">
    <source>
        <dbReference type="Pfam" id="PF00155"/>
    </source>
</evidence>
<dbReference type="InterPro" id="IPR050596">
    <property type="entry name" value="AspAT/PAT-like"/>
</dbReference>
<keyword evidence="4 6" id="KW-0808">Transferase</keyword>
<dbReference type="EMBL" id="RZGR01000019">
    <property type="protein sequence ID" value="RUQ85192.1"/>
    <property type="molecule type" value="Genomic_DNA"/>
</dbReference>
<keyword evidence="9" id="KW-1185">Reference proteome</keyword>
<dbReference type="PROSITE" id="PS00105">
    <property type="entry name" value="AA_TRANSFER_CLASS_1"/>
    <property type="match status" value="1"/>
</dbReference>
<evidence type="ECO:0000313" key="9">
    <source>
        <dbReference type="Proteomes" id="UP000288012"/>
    </source>
</evidence>